<evidence type="ECO:0000313" key="3">
    <source>
        <dbReference type="Proteomes" id="UP000094764"/>
    </source>
</evidence>
<reference evidence="3" key="1">
    <citation type="submission" date="2016-09" db="EMBL/GenBank/DDBJ databases">
        <authorList>
            <person name="Gulvik C.A."/>
        </authorList>
    </citation>
    <scope>NUCLEOTIDE SEQUENCE [LARGE SCALE GENOMIC DNA]</scope>
    <source>
        <strain evidence="3">LMG 26306</strain>
    </source>
</reference>
<evidence type="ECO:0000313" key="2">
    <source>
        <dbReference type="EMBL" id="OEG17303.1"/>
    </source>
</evidence>
<dbReference type="EMBL" id="MIKB01000012">
    <property type="protein sequence ID" value="OEG17303.1"/>
    <property type="molecule type" value="Genomic_DNA"/>
</dbReference>
<name>A0A1E5GXA3_9ENTE</name>
<keyword evidence="3" id="KW-1185">Reference proteome</keyword>
<dbReference type="RefSeq" id="WP_069634624.1">
    <property type="nucleotide sequence ID" value="NZ_JXKZ01000019.1"/>
</dbReference>
<proteinExistence type="predicted"/>
<dbReference type="AlphaFoldDB" id="A0A1E5GXA3"/>
<gene>
    <name evidence="2" type="ORF">BCR23_04680</name>
</gene>
<keyword evidence="1" id="KW-0812">Transmembrane</keyword>
<keyword evidence="1" id="KW-1133">Transmembrane helix</keyword>
<evidence type="ECO:0000256" key="1">
    <source>
        <dbReference type="SAM" id="Phobius"/>
    </source>
</evidence>
<keyword evidence="1" id="KW-0472">Membrane</keyword>
<organism evidence="2 3">
    <name type="scientific">Enterococcus quebecensis</name>
    <dbReference type="NCBI Taxonomy" id="903983"/>
    <lineage>
        <taxon>Bacteria</taxon>
        <taxon>Bacillati</taxon>
        <taxon>Bacillota</taxon>
        <taxon>Bacilli</taxon>
        <taxon>Lactobacillales</taxon>
        <taxon>Enterococcaceae</taxon>
        <taxon>Enterococcus</taxon>
    </lineage>
</organism>
<feature type="transmembrane region" description="Helical" evidence="1">
    <location>
        <begin position="6"/>
        <end position="25"/>
    </location>
</feature>
<dbReference type="OrthoDB" id="2194638at2"/>
<sequence length="75" mass="8621">MDQKLNFIASLILLAYPVLSIPSLFKSKQEKGKYFAESHFFIPKRIGYGIGINMHNIYGFFIFLSIGLLLLFLSF</sequence>
<comment type="caution">
    <text evidence="2">The sequence shown here is derived from an EMBL/GenBank/DDBJ whole genome shotgun (WGS) entry which is preliminary data.</text>
</comment>
<accession>A0A1E5GXA3</accession>
<protein>
    <submittedName>
        <fullName evidence="2">Uncharacterized protein</fullName>
    </submittedName>
</protein>
<feature type="transmembrane region" description="Helical" evidence="1">
    <location>
        <begin position="46"/>
        <end position="73"/>
    </location>
</feature>
<dbReference type="Proteomes" id="UP000094764">
    <property type="component" value="Unassembled WGS sequence"/>
</dbReference>